<dbReference type="SUPFAM" id="SSF51206">
    <property type="entry name" value="cAMP-binding domain-like"/>
    <property type="match status" value="1"/>
</dbReference>
<dbReference type="EMBL" id="JBHRSP010000015">
    <property type="protein sequence ID" value="MFC3073285.1"/>
    <property type="molecule type" value="Genomic_DNA"/>
</dbReference>
<evidence type="ECO:0000313" key="6">
    <source>
        <dbReference type="Proteomes" id="UP001595377"/>
    </source>
</evidence>
<sequence>MLRNNLLRRLPDGFLAGLRLEPVTLSRSFQLSSPHQPMDHAYFFESGIASVVVRSPEGQHTEIAIIGRDGMCPASALLDADTDPFSVFMQVQGEAHRVPISELKAALSEDREAQGLFARYAQALAVQHAYTALSNAVHHIDERLARWILMCHDRTDGAEISLTHEFLSIMLAVRRPSVTTALHVLEGKKLIYSERGLVIVRDRAGLEAFARDAYGECEKEYERLIGPIADRDGTAG</sequence>
<protein>
    <submittedName>
        <fullName evidence="5">Crp/Fnr family transcriptional regulator</fullName>
    </submittedName>
</protein>
<comment type="caution">
    <text evidence="5">The sequence shown here is derived from an EMBL/GenBank/DDBJ whole genome shotgun (WGS) entry which is preliminary data.</text>
</comment>
<dbReference type="Pfam" id="PF13545">
    <property type="entry name" value="HTH_Crp_2"/>
    <property type="match status" value="1"/>
</dbReference>
<dbReference type="InterPro" id="IPR018490">
    <property type="entry name" value="cNMP-bd_dom_sf"/>
</dbReference>
<evidence type="ECO:0000313" key="5">
    <source>
        <dbReference type="EMBL" id="MFC3073285.1"/>
    </source>
</evidence>
<keyword evidence="3" id="KW-0804">Transcription</keyword>
<dbReference type="Gene3D" id="1.10.10.10">
    <property type="entry name" value="Winged helix-like DNA-binding domain superfamily/Winged helix DNA-binding domain"/>
    <property type="match status" value="1"/>
</dbReference>
<organism evidence="5 6">
    <name type="scientific">Shinella pollutisoli</name>
    <dbReference type="NCBI Taxonomy" id="2250594"/>
    <lineage>
        <taxon>Bacteria</taxon>
        <taxon>Pseudomonadati</taxon>
        <taxon>Pseudomonadota</taxon>
        <taxon>Alphaproteobacteria</taxon>
        <taxon>Hyphomicrobiales</taxon>
        <taxon>Rhizobiaceae</taxon>
        <taxon>Shinella</taxon>
    </lineage>
</organism>
<gene>
    <name evidence="5" type="ORF">ACFOHH_09245</name>
</gene>
<accession>A0ABV7DEB6</accession>
<keyword evidence="2" id="KW-0238">DNA-binding</keyword>
<dbReference type="InterPro" id="IPR014710">
    <property type="entry name" value="RmlC-like_jellyroll"/>
</dbReference>
<keyword evidence="1" id="KW-0805">Transcription regulation</keyword>
<dbReference type="RefSeq" id="WP_257311360.1">
    <property type="nucleotide sequence ID" value="NZ_JANFDG010000001.1"/>
</dbReference>
<proteinExistence type="predicted"/>
<dbReference type="InterPro" id="IPR036388">
    <property type="entry name" value="WH-like_DNA-bd_sf"/>
</dbReference>
<evidence type="ECO:0000256" key="3">
    <source>
        <dbReference type="ARBA" id="ARBA00023163"/>
    </source>
</evidence>
<dbReference type="Proteomes" id="UP001595377">
    <property type="component" value="Unassembled WGS sequence"/>
</dbReference>
<evidence type="ECO:0000256" key="1">
    <source>
        <dbReference type="ARBA" id="ARBA00023015"/>
    </source>
</evidence>
<evidence type="ECO:0000259" key="4">
    <source>
        <dbReference type="Pfam" id="PF13545"/>
    </source>
</evidence>
<dbReference type="Gene3D" id="2.60.120.10">
    <property type="entry name" value="Jelly Rolls"/>
    <property type="match status" value="1"/>
</dbReference>
<name>A0ABV7DEB6_9HYPH</name>
<dbReference type="InterPro" id="IPR036390">
    <property type="entry name" value="WH_DNA-bd_sf"/>
</dbReference>
<reference evidence="6" key="1">
    <citation type="journal article" date="2019" name="Int. J. Syst. Evol. Microbiol.">
        <title>The Global Catalogue of Microorganisms (GCM) 10K type strain sequencing project: providing services to taxonomists for standard genome sequencing and annotation.</title>
        <authorList>
            <consortium name="The Broad Institute Genomics Platform"/>
            <consortium name="The Broad Institute Genome Sequencing Center for Infectious Disease"/>
            <person name="Wu L."/>
            <person name="Ma J."/>
        </authorList>
    </citation>
    <scope>NUCLEOTIDE SEQUENCE [LARGE SCALE GENOMIC DNA]</scope>
    <source>
        <strain evidence="6">KCTC 52677</strain>
    </source>
</reference>
<dbReference type="SUPFAM" id="SSF46785">
    <property type="entry name" value="Winged helix' DNA-binding domain"/>
    <property type="match status" value="1"/>
</dbReference>
<keyword evidence="6" id="KW-1185">Reference proteome</keyword>
<feature type="domain" description="HTH crp-type" evidence="4">
    <location>
        <begin position="142"/>
        <end position="208"/>
    </location>
</feature>
<dbReference type="InterPro" id="IPR012318">
    <property type="entry name" value="HTH_CRP"/>
</dbReference>
<evidence type="ECO:0000256" key="2">
    <source>
        <dbReference type="ARBA" id="ARBA00023125"/>
    </source>
</evidence>